<dbReference type="InterPro" id="IPR012827">
    <property type="entry name" value="Hemerythrin_metal-bd"/>
</dbReference>
<accession>A0A7C4KIX6</accession>
<dbReference type="InterPro" id="IPR050669">
    <property type="entry name" value="Hemerythrin"/>
</dbReference>
<dbReference type="PANTHER" id="PTHR37164:SF1">
    <property type="entry name" value="BACTERIOHEMERYTHRIN"/>
    <property type="match status" value="1"/>
</dbReference>
<name>A0A7C4KIX6_9CHLR</name>
<dbReference type="GO" id="GO:0046872">
    <property type="term" value="F:metal ion binding"/>
    <property type="evidence" value="ECO:0007669"/>
    <property type="project" value="UniProtKB-KW"/>
</dbReference>
<dbReference type="InterPro" id="IPR012312">
    <property type="entry name" value="Hemerythrin-like"/>
</dbReference>
<dbReference type="Gene3D" id="1.20.120.50">
    <property type="entry name" value="Hemerythrin-like"/>
    <property type="match status" value="1"/>
</dbReference>
<proteinExistence type="inferred from homology"/>
<comment type="caution">
    <text evidence="5">The sequence shown here is derived from an EMBL/GenBank/DDBJ whole genome shotgun (WGS) entry which is preliminary data.</text>
</comment>
<evidence type="ECO:0000256" key="1">
    <source>
        <dbReference type="ARBA" id="ARBA00010587"/>
    </source>
</evidence>
<dbReference type="InterPro" id="IPR035938">
    <property type="entry name" value="Hemerythrin-like_sf"/>
</dbReference>
<dbReference type="NCBIfam" id="NF033749">
    <property type="entry name" value="bact_hemeryth"/>
    <property type="match status" value="1"/>
</dbReference>
<dbReference type="EMBL" id="DSYK01000643">
    <property type="protein sequence ID" value="HGS22732.1"/>
    <property type="molecule type" value="Genomic_DNA"/>
</dbReference>
<evidence type="ECO:0000256" key="2">
    <source>
        <dbReference type="ARBA" id="ARBA00022723"/>
    </source>
</evidence>
<gene>
    <name evidence="5" type="ORF">ENT37_12830</name>
</gene>
<dbReference type="AlphaFoldDB" id="A0A7C4KIX6"/>
<keyword evidence="2" id="KW-0479">Metal-binding</keyword>
<reference evidence="5" key="1">
    <citation type="journal article" date="2020" name="mSystems">
        <title>Genome- and Community-Level Interaction Insights into Carbon Utilization and Element Cycling Functions of Hydrothermarchaeota in Hydrothermal Sediment.</title>
        <authorList>
            <person name="Zhou Z."/>
            <person name="Liu Y."/>
            <person name="Xu W."/>
            <person name="Pan J."/>
            <person name="Luo Z.H."/>
            <person name="Li M."/>
        </authorList>
    </citation>
    <scope>NUCLEOTIDE SEQUENCE [LARGE SCALE GENOMIC DNA]</scope>
    <source>
        <strain evidence="5">SpSt-573</strain>
    </source>
</reference>
<dbReference type="PANTHER" id="PTHR37164">
    <property type="entry name" value="BACTERIOHEMERYTHRIN"/>
    <property type="match status" value="1"/>
</dbReference>
<dbReference type="CDD" id="cd12107">
    <property type="entry name" value="Hemerythrin"/>
    <property type="match status" value="1"/>
</dbReference>
<dbReference type="InterPro" id="IPR016131">
    <property type="entry name" value="Haemerythrin_Fe_BS"/>
</dbReference>
<dbReference type="Pfam" id="PF01814">
    <property type="entry name" value="Hemerythrin"/>
    <property type="match status" value="1"/>
</dbReference>
<keyword evidence="3" id="KW-0408">Iron</keyword>
<evidence type="ECO:0000256" key="3">
    <source>
        <dbReference type="ARBA" id="ARBA00023004"/>
    </source>
</evidence>
<dbReference type="SUPFAM" id="SSF47188">
    <property type="entry name" value="Hemerythrin-like"/>
    <property type="match status" value="1"/>
</dbReference>
<sequence>MNLLQWEDRFSVGVDHFDRQHRVLVDLINELHDAMRAGKGQQELGGILEKLIQYTRVHFTNEEEWMVQYQYPAYPEHRASHENLTRQVLEFQRQYKDGTIGLSVQMIHFLKEWLVTHILGEDKAYSPFFQAGRSK</sequence>
<dbReference type="NCBIfam" id="TIGR02481">
    <property type="entry name" value="hemeryth_dom"/>
    <property type="match status" value="1"/>
</dbReference>
<feature type="domain" description="Hemerythrin-like" evidence="4">
    <location>
        <begin position="13"/>
        <end position="128"/>
    </location>
</feature>
<evidence type="ECO:0000259" key="4">
    <source>
        <dbReference type="Pfam" id="PF01814"/>
    </source>
</evidence>
<comment type="similarity">
    <text evidence="1">Belongs to the hemerythrin family.</text>
</comment>
<protein>
    <submittedName>
        <fullName evidence="5">Bacteriohemerythrin</fullName>
    </submittedName>
</protein>
<dbReference type="PROSITE" id="PS00550">
    <property type="entry name" value="HEMERYTHRINS"/>
    <property type="match status" value="1"/>
</dbReference>
<organism evidence="5">
    <name type="scientific">Anaerolinea thermolimosa</name>
    <dbReference type="NCBI Taxonomy" id="229919"/>
    <lineage>
        <taxon>Bacteria</taxon>
        <taxon>Bacillati</taxon>
        <taxon>Chloroflexota</taxon>
        <taxon>Anaerolineae</taxon>
        <taxon>Anaerolineales</taxon>
        <taxon>Anaerolineaceae</taxon>
        <taxon>Anaerolinea</taxon>
    </lineage>
</organism>
<evidence type="ECO:0000313" key="5">
    <source>
        <dbReference type="EMBL" id="HGS22732.1"/>
    </source>
</evidence>